<feature type="domain" description="Activator of Hsp90 ATPase homologue 1/2-like C-terminal" evidence="2">
    <location>
        <begin position="23"/>
        <end position="136"/>
    </location>
</feature>
<evidence type="ECO:0000313" key="4">
    <source>
        <dbReference type="Proteomes" id="UP001555786"/>
    </source>
</evidence>
<dbReference type="InterPro" id="IPR013538">
    <property type="entry name" value="ASHA1/2-like_C"/>
</dbReference>
<dbReference type="Gene3D" id="3.30.530.20">
    <property type="match status" value="1"/>
</dbReference>
<dbReference type="RefSeq" id="WP_311932893.1">
    <property type="nucleotide sequence ID" value="NZ_JAVSCS010000002.1"/>
</dbReference>
<dbReference type="InterPro" id="IPR023393">
    <property type="entry name" value="START-like_dom_sf"/>
</dbReference>
<name>A0ABV3PRB1_9HYPH</name>
<evidence type="ECO:0000256" key="1">
    <source>
        <dbReference type="ARBA" id="ARBA00006817"/>
    </source>
</evidence>
<dbReference type="Proteomes" id="UP001555786">
    <property type="component" value="Unassembled WGS sequence"/>
</dbReference>
<dbReference type="SUPFAM" id="SSF55961">
    <property type="entry name" value="Bet v1-like"/>
    <property type="match status" value="1"/>
</dbReference>
<organism evidence="3 4">
    <name type="scientific">Labrys neptuniae</name>
    <dbReference type="NCBI Taxonomy" id="376174"/>
    <lineage>
        <taxon>Bacteria</taxon>
        <taxon>Pseudomonadati</taxon>
        <taxon>Pseudomonadota</taxon>
        <taxon>Alphaproteobacteria</taxon>
        <taxon>Hyphomicrobiales</taxon>
        <taxon>Xanthobacteraceae</taxon>
        <taxon>Labrys</taxon>
    </lineage>
</organism>
<proteinExistence type="inferred from homology"/>
<protein>
    <submittedName>
        <fullName evidence="3">SRPBCC domain-containing protein</fullName>
    </submittedName>
</protein>
<comment type="caution">
    <text evidence="3">The sequence shown here is derived from an EMBL/GenBank/DDBJ whole genome shotgun (WGS) entry which is preliminary data.</text>
</comment>
<dbReference type="CDD" id="cd07814">
    <property type="entry name" value="SRPBCC_CalC_Aha1-like"/>
    <property type="match status" value="1"/>
</dbReference>
<evidence type="ECO:0000259" key="2">
    <source>
        <dbReference type="Pfam" id="PF08327"/>
    </source>
</evidence>
<dbReference type="Pfam" id="PF08327">
    <property type="entry name" value="AHSA1"/>
    <property type="match status" value="1"/>
</dbReference>
<accession>A0ABV3PRB1</accession>
<gene>
    <name evidence="3" type="ORF">ABXS05_19270</name>
</gene>
<keyword evidence="4" id="KW-1185">Reference proteome</keyword>
<dbReference type="EMBL" id="JBFNQD010000006">
    <property type="protein sequence ID" value="MEW9307703.1"/>
    <property type="molecule type" value="Genomic_DNA"/>
</dbReference>
<reference evidence="3 4" key="1">
    <citation type="submission" date="2024-07" db="EMBL/GenBank/DDBJ databases">
        <title>Description of Labrys sedimenti sp. nov., isolated from a diclofenac-degrading enrichment culture.</title>
        <authorList>
            <person name="Tancsics A."/>
            <person name="Csepanyi A."/>
        </authorList>
    </citation>
    <scope>NUCLEOTIDE SEQUENCE [LARGE SCALE GENOMIC DNA]</scope>
    <source>
        <strain evidence="3 4">LMG 23578</strain>
    </source>
</reference>
<sequence length="159" mass="18325">MTDRSYTTSFTVDQTPAQAFAAISNVRGWWSETIEGETSRVGEKFKYRYEDLHRCEIQVRELIPNRRVVWHVLDNYFSFTQDRSEWKGTDILFEIARKGEQTEVTFTHLGLVPDYECYDACSDGWHTYVSGSLRDLIATGAGRPNVGEAITESEQLLTR</sequence>
<comment type="similarity">
    <text evidence="1">Belongs to the AHA1 family.</text>
</comment>
<evidence type="ECO:0000313" key="3">
    <source>
        <dbReference type="EMBL" id="MEW9307703.1"/>
    </source>
</evidence>